<evidence type="ECO:0000313" key="2">
    <source>
        <dbReference type="Proteomes" id="UP000276215"/>
    </source>
</evidence>
<organism evidence="1 2">
    <name type="scientific">Choiromyces venosus 120613-1</name>
    <dbReference type="NCBI Taxonomy" id="1336337"/>
    <lineage>
        <taxon>Eukaryota</taxon>
        <taxon>Fungi</taxon>
        <taxon>Dikarya</taxon>
        <taxon>Ascomycota</taxon>
        <taxon>Pezizomycotina</taxon>
        <taxon>Pezizomycetes</taxon>
        <taxon>Pezizales</taxon>
        <taxon>Tuberaceae</taxon>
        <taxon>Choiromyces</taxon>
    </lineage>
</organism>
<keyword evidence="2" id="KW-1185">Reference proteome</keyword>
<dbReference type="Proteomes" id="UP000276215">
    <property type="component" value="Unassembled WGS sequence"/>
</dbReference>
<proteinExistence type="predicted"/>
<feature type="non-terminal residue" evidence="1">
    <location>
        <position position="1"/>
    </location>
</feature>
<protein>
    <submittedName>
        <fullName evidence="1">Uncharacterized protein</fullName>
    </submittedName>
</protein>
<reference evidence="1 2" key="1">
    <citation type="journal article" date="2018" name="Nat. Ecol. Evol.">
        <title>Pezizomycetes genomes reveal the molecular basis of ectomycorrhizal truffle lifestyle.</title>
        <authorList>
            <person name="Murat C."/>
            <person name="Payen T."/>
            <person name="Noel B."/>
            <person name="Kuo A."/>
            <person name="Morin E."/>
            <person name="Chen J."/>
            <person name="Kohler A."/>
            <person name="Krizsan K."/>
            <person name="Balestrini R."/>
            <person name="Da Silva C."/>
            <person name="Montanini B."/>
            <person name="Hainaut M."/>
            <person name="Levati E."/>
            <person name="Barry K.W."/>
            <person name="Belfiori B."/>
            <person name="Cichocki N."/>
            <person name="Clum A."/>
            <person name="Dockter R.B."/>
            <person name="Fauchery L."/>
            <person name="Guy J."/>
            <person name="Iotti M."/>
            <person name="Le Tacon F."/>
            <person name="Lindquist E.A."/>
            <person name="Lipzen A."/>
            <person name="Malagnac F."/>
            <person name="Mello A."/>
            <person name="Molinier V."/>
            <person name="Miyauchi S."/>
            <person name="Poulain J."/>
            <person name="Riccioni C."/>
            <person name="Rubini A."/>
            <person name="Sitrit Y."/>
            <person name="Splivallo R."/>
            <person name="Traeger S."/>
            <person name="Wang M."/>
            <person name="Zifcakova L."/>
            <person name="Wipf D."/>
            <person name="Zambonelli A."/>
            <person name="Paolocci F."/>
            <person name="Nowrousian M."/>
            <person name="Ottonello S."/>
            <person name="Baldrian P."/>
            <person name="Spatafora J.W."/>
            <person name="Henrissat B."/>
            <person name="Nagy L.G."/>
            <person name="Aury J.M."/>
            <person name="Wincker P."/>
            <person name="Grigoriev I.V."/>
            <person name="Bonfante P."/>
            <person name="Martin F.M."/>
        </authorList>
    </citation>
    <scope>NUCLEOTIDE SEQUENCE [LARGE SCALE GENOMIC DNA]</scope>
    <source>
        <strain evidence="1 2">120613-1</strain>
    </source>
</reference>
<accession>A0A3N4J548</accession>
<sequence length="102" mass="11217">GHSNIKGDMKGDFPYKITALHEYIGGKFGASNSMFAANDTNITQIHTKIEVMKGLIFKSAVAKMKGLEGNKTELKEFVKCMDEVVKCVDLDEGCEDNSGRKL</sequence>
<evidence type="ECO:0000313" key="1">
    <source>
        <dbReference type="EMBL" id="RPA92377.1"/>
    </source>
</evidence>
<dbReference type="AlphaFoldDB" id="A0A3N4J548"/>
<name>A0A3N4J548_9PEZI</name>
<gene>
    <name evidence="1" type="ORF">L873DRAFT_1710197</name>
</gene>
<dbReference type="EMBL" id="ML120474">
    <property type="protein sequence ID" value="RPA92377.1"/>
    <property type="molecule type" value="Genomic_DNA"/>
</dbReference>